<protein>
    <submittedName>
        <fullName evidence="2">Secreted protein</fullName>
    </submittedName>
</protein>
<accession>A0A915ILH6</accession>
<reference evidence="2" key="1">
    <citation type="submission" date="2022-11" db="UniProtKB">
        <authorList>
            <consortium name="WormBaseParasite"/>
        </authorList>
    </citation>
    <scope>IDENTIFICATION</scope>
</reference>
<evidence type="ECO:0000313" key="1">
    <source>
        <dbReference type="Proteomes" id="UP000887565"/>
    </source>
</evidence>
<dbReference type="AlphaFoldDB" id="A0A915ILH6"/>
<name>A0A915ILH6_ROMCU</name>
<evidence type="ECO:0000313" key="2">
    <source>
        <dbReference type="WBParaSite" id="nRc.2.0.1.t14670-RA"/>
    </source>
</evidence>
<proteinExistence type="predicted"/>
<keyword evidence="1" id="KW-1185">Reference proteome</keyword>
<organism evidence="1 2">
    <name type="scientific">Romanomermis culicivorax</name>
    <name type="common">Nematode worm</name>
    <dbReference type="NCBI Taxonomy" id="13658"/>
    <lineage>
        <taxon>Eukaryota</taxon>
        <taxon>Metazoa</taxon>
        <taxon>Ecdysozoa</taxon>
        <taxon>Nematoda</taxon>
        <taxon>Enoplea</taxon>
        <taxon>Dorylaimia</taxon>
        <taxon>Mermithida</taxon>
        <taxon>Mermithoidea</taxon>
        <taxon>Mermithidae</taxon>
        <taxon>Romanomermis</taxon>
    </lineage>
</organism>
<sequence length="122" mass="13404">MFKKQLHVFKQAIAISLSMVTTLTTDENFVSETLADYSYPYFEVLTLKSIYFEMKKPRIRRTSSGDGNQFAPLECVRDPNPASVRFSCIPGAGCGRERDDFFESGTGSGGIAGLFALSPSSV</sequence>
<dbReference type="Proteomes" id="UP000887565">
    <property type="component" value="Unplaced"/>
</dbReference>
<dbReference type="WBParaSite" id="nRc.2.0.1.t14670-RA">
    <property type="protein sequence ID" value="nRc.2.0.1.t14670-RA"/>
    <property type="gene ID" value="nRc.2.0.1.g14670"/>
</dbReference>